<keyword evidence="1" id="KW-0472">Membrane</keyword>
<proteinExistence type="predicted"/>
<dbReference type="EMBL" id="NRQW01000378">
    <property type="protein sequence ID" value="PLZ87831.1"/>
    <property type="molecule type" value="Genomic_DNA"/>
</dbReference>
<protein>
    <recommendedName>
        <fullName evidence="4">DUF4870 domain-containing protein</fullName>
    </recommendedName>
</protein>
<feature type="transmembrane region" description="Helical" evidence="1">
    <location>
        <begin position="89"/>
        <end position="107"/>
    </location>
</feature>
<accession>A0A2N6K0R8</accession>
<dbReference type="AlphaFoldDB" id="A0A2N6K0R8"/>
<keyword evidence="1" id="KW-0812">Transmembrane</keyword>
<feature type="transmembrane region" description="Helical" evidence="1">
    <location>
        <begin position="119"/>
        <end position="141"/>
    </location>
</feature>
<sequence length="167" mass="18864">MSASAGCGITQNYDPYLKLIISNYINIIHPSNLGLDSTKMDNFESRYRDADLPASSSAYLVWHLLPIIGVFPSLWTLYRRQGSREQLAISRLSITLAISWLLGYLFLATGAANLDFLSVRLLLLNSFLTSGYFLISLWLIIVTIRGKSQRIPGFSRFAEEIFDKYLS</sequence>
<comment type="caution">
    <text evidence="2">The sequence shown here is derived from an EMBL/GenBank/DDBJ whole genome shotgun (WGS) entry which is preliminary data.</text>
</comment>
<gene>
    <name evidence="2" type="ORF">CEN44_16605</name>
</gene>
<dbReference type="Proteomes" id="UP000235036">
    <property type="component" value="Unassembled WGS sequence"/>
</dbReference>
<feature type="transmembrane region" description="Helical" evidence="1">
    <location>
        <begin position="59"/>
        <end position="77"/>
    </location>
</feature>
<evidence type="ECO:0000313" key="3">
    <source>
        <dbReference type="Proteomes" id="UP000235036"/>
    </source>
</evidence>
<organism evidence="2 3">
    <name type="scientific">Fischerella muscicola CCMEE 5323</name>
    <dbReference type="NCBI Taxonomy" id="2019572"/>
    <lineage>
        <taxon>Bacteria</taxon>
        <taxon>Bacillati</taxon>
        <taxon>Cyanobacteriota</taxon>
        <taxon>Cyanophyceae</taxon>
        <taxon>Nostocales</taxon>
        <taxon>Hapalosiphonaceae</taxon>
        <taxon>Fischerella</taxon>
    </lineage>
</organism>
<evidence type="ECO:0000256" key="1">
    <source>
        <dbReference type="SAM" id="Phobius"/>
    </source>
</evidence>
<keyword evidence="1" id="KW-1133">Transmembrane helix</keyword>
<name>A0A2N6K0R8_FISMU</name>
<keyword evidence="3" id="KW-1185">Reference proteome</keyword>
<reference evidence="2 3" key="1">
    <citation type="submission" date="2017-08" db="EMBL/GenBank/DDBJ databases">
        <title>Genomes of Fischerella (Mastigocladus) sp. strains.</title>
        <authorList>
            <person name="Miller S.R."/>
        </authorList>
    </citation>
    <scope>NUCLEOTIDE SEQUENCE [LARGE SCALE GENOMIC DNA]</scope>
    <source>
        <strain evidence="2 3">CCMEE 5323</strain>
    </source>
</reference>
<evidence type="ECO:0000313" key="2">
    <source>
        <dbReference type="EMBL" id="PLZ87831.1"/>
    </source>
</evidence>
<evidence type="ECO:0008006" key="4">
    <source>
        <dbReference type="Google" id="ProtNLM"/>
    </source>
</evidence>